<sequence length="277" mass="30725">MSKALEQIATLKSHGFVVIRALADAARCAEIRRAARAQLLAKAAPLEYEADLHYPGAPASRRAGGGETVRRLLNAYDRDRVFRCWAAWPSIVDWMQMYFGEPVMLTKAHHNCIMTKHPVYGSLTGWHRDARYWSFKRNNLISAWLALESETVRNGALRFVPGSHRIALPSDCFDHAQFFHARPEHHPEMAALLQTAVLPALGAGDAVFFHCNTLHAAGANFSNKIKYSLAFAYHGSSNPPLPGSRSASMPEVALTPSNDAPCCAQDRRADHFPLPDR</sequence>
<dbReference type="EC" id="1.14.11.18" evidence="2"/>
<feature type="compositionally biased region" description="Basic and acidic residues" evidence="1">
    <location>
        <begin position="265"/>
        <end position="277"/>
    </location>
</feature>
<dbReference type="Pfam" id="PF05721">
    <property type="entry name" value="PhyH"/>
    <property type="match status" value="1"/>
</dbReference>
<reference evidence="2 3" key="1">
    <citation type="submission" date="2011-08" db="EMBL/GenBank/DDBJ databases">
        <title>The genome of the obligate endobacterium of an arbuscular mycorrhizal fungus reveals an interphylum network of nutritional interactions.</title>
        <authorList>
            <person name="Ghignone S."/>
            <person name="Salvioli A."/>
            <person name="Anca I."/>
            <person name="Lumini E."/>
            <person name="Ortu G."/>
            <person name="Petiti L."/>
            <person name="Cruveiller S."/>
            <person name="Bianciotto V."/>
            <person name="Piffanelli P."/>
            <person name="Lanfranco L."/>
            <person name="Bonfante P."/>
        </authorList>
    </citation>
    <scope>NUCLEOTIDE SEQUENCE [LARGE SCALE GENOMIC DNA]</scope>
    <source>
        <strain evidence="2 3">BEG34</strain>
    </source>
</reference>
<evidence type="ECO:0000313" key="3">
    <source>
        <dbReference type="Proteomes" id="UP000054051"/>
    </source>
</evidence>
<gene>
    <name evidence="2" type="ORF">CAGGBEG34_290034</name>
</gene>
<dbReference type="Gene3D" id="2.60.120.620">
    <property type="entry name" value="q2cbj1_9rhob like domain"/>
    <property type="match status" value="1"/>
</dbReference>
<dbReference type="Proteomes" id="UP000054051">
    <property type="component" value="Unassembled WGS sequence"/>
</dbReference>
<dbReference type="GO" id="GO:0048244">
    <property type="term" value="F:phytanoyl-CoA dioxygenase activity"/>
    <property type="evidence" value="ECO:0007669"/>
    <property type="project" value="UniProtKB-EC"/>
</dbReference>
<name>G2JAE0_9BURK</name>
<dbReference type="PANTHER" id="PTHR20883:SF51">
    <property type="entry name" value="PHYTANOYL-COA HYDROXYLASE"/>
    <property type="match status" value="1"/>
</dbReference>
<dbReference type="GO" id="GO:0005506">
    <property type="term" value="F:iron ion binding"/>
    <property type="evidence" value="ECO:0007669"/>
    <property type="project" value="UniProtKB-ARBA"/>
</dbReference>
<evidence type="ECO:0000256" key="1">
    <source>
        <dbReference type="SAM" id="MobiDB-lite"/>
    </source>
</evidence>
<dbReference type="SUPFAM" id="SSF51197">
    <property type="entry name" value="Clavaminate synthase-like"/>
    <property type="match status" value="1"/>
</dbReference>
<accession>G2JAE0</accession>
<comment type="caution">
    <text evidence="2">The sequence shown here is derived from an EMBL/GenBank/DDBJ whole genome shotgun (WGS) entry which is preliminary data.</text>
</comment>
<organism evidence="2 3">
    <name type="scientific">Candidatus Glomeribacter gigasporarum BEG34</name>
    <dbReference type="NCBI Taxonomy" id="1070319"/>
    <lineage>
        <taxon>Bacteria</taxon>
        <taxon>Pseudomonadati</taxon>
        <taxon>Pseudomonadota</taxon>
        <taxon>Betaproteobacteria</taxon>
        <taxon>Burkholderiales</taxon>
        <taxon>Burkholderiaceae</taxon>
        <taxon>Candidatus Glomeribacter</taxon>
    </lineage>
</organism>
<feature type="region of interest" description="Disordered" evidence="1">
    <location>
        <begin position="240"/>
        <end position="277"/>
    </location>
</feature>
<protein>
    <submittedName>
        <fullName evidence="2">Phytanoyl-CoA dioxygenase</fullName>
        <ecNumber evidence="2">1.14.11.18</ecNumber>
    </submittedName>
</protein>
<dbReference type="OrthoDB" id="9791262at2"/>
<keyword evidence="3" id="KW-1185">Reference proteome</keyword>
<dbReference type="eggNOG" id="COG5285">
    <property type="taxonomic scope" value="Bacteria"/>
</dbReference>
<keyword evidence="2" id="KW-0223">Dioxygenase</keyword>
<dbReference type="InterPro" id="IPR008775">
    <property type="entry name" value="Phytyl_CoA_dOase-like"/>
</dbReference>
<dbReference type="RefSeq" id="WP_006682887.1">
    <property type="nucleotide sequence ID" value="NZ_CAFB01000046.1"/>
</dbReference>
<dbReference type="AlphaFoldDB" id="G2JAE0"/>
<dbReference type="STRING" id="1070319.CAGGBEG34_290034"/>
<proteinExistence type="predicted"/>
<evidence type="ECO:0000313" key="2">
    <source>
        <dbReference type="EMBL" id="CCD29741.1"/>
    </source>
</evidence>
<keyword evidence="2" id="KW-0560">Oxidoreductase</keyword>
<dbReference type="EMBL" id="CAFB01000046">
    <property type="protein sequence ID" value="CCD29741.1"/>
    <property type="molecule type" value="Genomic_DNA"/>
</dbReference>
<dbReference type="PANTHER" id="PTHR20883">
    <property type="entry name" value="PHYTANOYL-COA DIOXYGENASE DOMAIN CONTAINING 1"/>
    <property type="match status" value="1"/>
</dbReference>